<keyword evidence="1" id="KW-0812">Transmembrane</keyword>
<accession>A0A2L0V0N5</accession>
<dbReference type="Proteomes" id="UP000223025">
    <property type="component" value="Segment"/>
</dbReference>
<dbReference type="RefSeq" id="YP_009612236.1">
    <property type="nucleotide sequence ID" value="NC_042013.1"/>
</dbReference>
<organism evidence="2 3">
    <name type="scientific">Agrobacterium phage Atu_ph07</name>
    <dbReference type="NCBI Taxonomy" id="2024264"/>
    <lineage>
        <taxon>Viruses</taxon>
        <taxon>Duplodnaviria</taxon>
        <taxon>Heunggongvirae</taxon>
        <taxon>Uroviricota</taxon>
        <taxon>Caudoviricetes</taxon>
        <taxon>Polybotosvirus</taxon>
        <taxon>Polybotosvirus Atuph07</taxon>
    </lineage>
</organism>
<keyword evidence="1" id="KW-0472">Membrane</keyword>
<dbReference type="GeneID" id="40088574"/>
<name>A0A2L0V0N5_9CAUD</name>
<proteinExistence type="predicted"/>
<protein>
    <submittedName>
        <fullName evidence="2">Uncharacterized protein</fullName>
    </submittedName>
</protein>
<evidence type="ECO:0000313" key="3">
    <source>
        <dbReference type="Proteomes" id="UP000223025"/>
    </source>
</evidence>
<evidence type="ECO:0000256" key="1">
    <source>
        <dbReference type="SAM" id="Phobius"/>
    </source>
</evidence>
<dbReference type="KEGG" id="vg:40088574"/>
<keyword evidence="1" id="KW-1133">Transmembrane helix</keyword>
<sequence>MALYFVFFGFLLILTPVIIAYLNNVGDDGDLVNMFVNMPLDKIALFQFLGKSGFMFLGIGGVMYYMGI</sequence>
<reference evidence="2 3" key="1">
    <citation type="submission" date="2017-06" db="EMBL/GenBank/DDBJ databases">
        <authorList>
            <person name="Kim H.J."/>
            <person name="Triplett B.A."/>
        </authorList>
    </citation>
    <scope>NUCLEOTIDE SEQUENCE [LARGE SCALE GENOMIC DNA]</scope>
</reference>
<feature type="transmembrane region" description="Helical" evidence="1">
    <location>
        <begin position="43"/>
        <end position="66"/>
    </location>
</feature>
<evidence type="ECO:0000313" key="2">
    <source>
        <dbReference type="EMBL" id="AUZ95330.1"/>
    </source>
</evidence>
<dbReference type="EMBL" id="MF403008">
    <property type="protein sequence ID" value="AUZ95330.1"/>
    <property type="molecule type" value="Genomic_DNA"/>
</dbReference>
<keyword evidence="3" id="KW-1185">Reference proteome</keyword>